<evidence type="ECO:0000256" key="1">
    <source>
        <dbReference type="SAM" id="MobiDB-lite"/>
    </source>
</evidence>
<gene>
    <name evidence="2" type="ORF">DFR24_3007</name>
</gene>
<proteinExistence type="predicted"/>
<dbReference type="Proteomes" id="UP000295341">
    <property type="component" value="Unassembled WGS sequence"/>
</dbReference>
<feature type="region of interest" description="Disordered" evidence="1">
    <location>
        <begin position="1"/>
        <end position="20"/>
    </location>
</feature>
<dbReference type="AlphaFoldDB" id="A0A4R7P597"/>
<keyword evidence="3" id="KW-1185">Reference proteome</keyword>
<sequence length="806" mass="86569">MNASAAPQPPAARRGPEDAATSKLVEELRALASDTLGRGIERMFDGADDMLFEMARRASNNKDQRIYFDTMRVVRLGRPKIGKIFREEISAGFVPESQRKDDDKALEIAFENLSLQESKSLEESIAISTMSSKAENLYSHLLFELGRRIEWLIKEHGAAISTNALAPATISAAFRRSAEALDVEFDIELVIFKLFDRLVISDLGELYSRALRFLDENGVKPAPIGGAGPRAGLTGGQGGIPGATGLDPSQIPAEAMPGAGLPAPQGYGFAQAPMMDAATLNALRNLSGSGGAMAVGAPAYGGAGGGGANYYGDVQLGADLVAVASGRIVPGWEAPRAYAYVQRAGAVGQMFNELMQDPSLPAPLKPRFDQLRFSVIKSALRDTSFFADRQHPVRGLMNELTTLAASARASGMDALRRIEELVGQIQGQFDVAADDVRSQSALPGAVDEKTLEQFFAQQKEDARQRRQIIIERTRRVVAEELQLQTLSRKIPDAVWPLLNSGWAPLAALCLLKLGGDSDGWRDAMKLLNRVLDSVDIRRPAARSRDNVDELAQDLADSFHEIGMIPDRIHALLRSWRTGIEEVEAAATAHPPAPLPVTTPSLDAPAPAVAPVTVPASLSPEVPLDPQAKAVADTAALLDEIPFDLDGPIAPAEHLVHGDDAAVAGTGDDDDVESSLMPEIPPELLTATHGQPAASAAEELTEVAGDLPDPVTLLDLLMVLSSWFRVYDHDRGQNRWLKVIAHHPAEGTVTFAEFNGQNKLQLRTQMFLDDLVAGRAEPIDLGPAARRSLDAYLNARRNAAAQTEVAA</sequence>
<dbReference type="EMBL" id="SOBT01000009">
    <property type="protein sequence ID" value="TDU28632.1"/>
    <property type="molecule type" value="Genomic_DNA"/>
</dbReference>
<name>A0A4R7P597_9GAMM</name>
<dbReference type="Pfam" id="PF07793">
    <property type="entry name" value="DUF1631"/>
    <property type="match status" value="2"/>
</dbReference>
<evidence type="ECO:0000313" key="2">
    <source>
        <dbReference type="EMBL" id="TDU28632.1"/>
    </source>
</evidence>
<comment type="caution">
    <text evidence="2">The sequence shown here is derived from an EMBL/GenBank/DDBJ whole genome shotgun (WGS) entry which is preliminary data.</text>
</comment>
<organism evidence="2 3">
    <name type="scientific">Panacagrimonas perspica</name>
    <dbReference type="NCBI Taxonomy" id="381431"/>
    <lineage>
        <taxon>Bacteria</taxon>
        <taxon>Pseudomonadati</taxon>
        <taxon>Pseudomonadota</taxon>
        <taxon>Gammaproteobacteria</taxon>
        <taxon>Nevskiales</taxon>
        <taxon>Nevskiaceae</taxon>
        <taxon>Panacagrimonas</taxon>
    </lineage>
</organism>
<dbReference type="RefSeq" id="WP_162851219.1">
    <property type="nucleotide sequence ID" value="NZ_MWIN01000002.1"/>
</dbReference>
<dbReference type="InterPro" id="IPR012434">
    <property type="entry name" value="DUF1631"/>
</dbReference>
<reference evidence="2 3" key="1">
    <citation type="submission" date="2019-03" db="EMBL/GenBank/DDBJ databases">
        <title>Genomic Encyclopedia of Type Strains, Phase IV (KMG-IV): sequencing the most valuable type-strain genomes for metagenomic binning, comparative biology and taxonomic classification.</title>
        <authorList>
            <person name="Goeker M."/>
        </authorList>
    </citation>
    <scope>NUCLEOTIDE SEQUENCE [LARGE SCALE GENOMIC DNA]</scope>
    <source>
        <strain evidence="2 3">DSM 26377</strain>
    </source>
</reference>
<protein>
    <submittedName>
        <fullName evidence="2">Uncharacterized protein DUF1631</fullName>
    </submittedName>
</protein>
<evidence type="ECO:0000313" key="3">
    <source>
        <dbReference type="Proteomes" id="UP000295341"/>
    </source>
</evidence>
<accession>A0A4R7P597</accession>